<reference evidence="1 2" key="1">
    <citation type="journal article" date="2015" name="Nature">
        <title>rRNA introns, odd ribosomes, and small enigmatic genomes across a large radiation of phyla.</title>
        <authorList>
            <person name="Brown C.T."/>
            <person name="Hug L.A."/>
            <person name="Thomas B.C."/>
            <person name="Sharon I."/>
            <person name="Castelle C.J."/>
            <person name="Singh A."/>
            <person name="Wilkins M.J."/>
            <person name="Williams K.H."/>
            <person name="Banfield J.F."/>
        </authorList>
    </citation>
    <scope>NUCLEOTIDE SEQUENCE [LARGE SCALE GENOMIC DNA]</scope>
</reference>
<protein>
    <submittedName>
        <fullName evidence="1">Uncharacterized protein</fullName>
    </submittedName>
</protein>
<evidence type="ECO:0000313" key="1">
    <source>
        <dbReference type="EMBL" id="KKR28907.1"/>
    </source>
</evidence>
<comment type="caution">
    <text evidence="1">The sequence shown here is derived from an EMBL/GenBank/DDBJ whole genome shotgun (WGS) entry which is preliminary data.</text>
</comment>
<proteinExistence type="predicted"/>
<name>A0A0G0STJ6_9BACT</name>
<accession>A0A0G0STJ6</accession>
<dbReference type="AlphaFoldDB" id="A0A0G0STJ6"/>
<dbReference type="EMBL" id="LBXL01000039">
    <property type="protein sequence ID" value="KKR28907.1"/>
    <property type="molecule type" value="Genomic_DNA"/>
</dbReference>
<gene>
    <name evidence="1" type="ORF">UT61_C0039G0002</name>
</gene>
<evidence type="ECO:0000313" key="2">
    <source>
        <dbReference type="Proteomes" id="UP000034793"/>
    </source>
</evidence>
<dbReference type="Proteomes" id="UP000034793">
    <property type="component" value="Unassembled WGS sequence"/>
</dbReference>
<sequence length="213" mass="23005">MERLKVNPSTPVTKIFENGTKVLAKPVIATHLTPGDTAWHEAKHVVTAENIIDATIIPNGSVLGSVRPVKMTAISAVAPAADGHVGTGWDLFVTQNYLGVDPGSVMSAARSILISKSNEVEEVATMLQERGTIHQTDVNEARNNVKNRQEGIFPVEVTSVSSSGDVYSYETTSFHGEVVLPIDYSTPFQIGNEDKQEVLESIEIQSHVISNLL</sequence>
<organism evidence="1 2">
    <name type="scientific">Candidatus Woesebacteria bacterium GW2011_GWA1_39_8</name>
    <dbReference type="NCBI Taxonomy" id="1618552"/>
    <lineage>
        <taxon>Bacteria</taxon>
        <taxon>Candidatus Woeseibacteriota</taxon>
    </lineage>
</organism>